<dbReference type="Gene3D" id="3.40.50.300">
    <property type="entry name" value="P-loop containing nucleotide triphosphate hydrolases"/>
    <property type="match status" value="1"/>
</dbReference>
<dbReference type="PROSITE" id="PS50043">
    <property type="entry name" value="HTH_LUXR_2"/>
    <property type="match status" value="1"/>
</dbReference>
<dbReference type="Gene3D" id="1.10.10.10">
    <property type="entry name" value="Winged helix-like DNA-binding domain superfamily/Winged helix DNA-binding domain"/>
    <property type="match status" value="1"/>
</dbReference>
<keyword evidence="1" id="KW-0805">Transcription regulation</keyword>
<dbReference type="InterPro" id="IPR016032">
    <property type="entry name" value="Sig_transdc_resp-reg_C-effctor"/>
</dbReference>
<comment type="caution">
    <text evidence="5">The sequence shown here is derived from an EMBL/GenBank/DDBJ whole genome shotgun (WGS) entry which is preliminary data.</text>
</comment>
<protein>
    <submittedName>
        <fullName evidence="5">LuxR C-terminal-related transcriptional regulator</fullName>
    </submittedName>
</protein>
<dbReference type="RefSeq" id="WP_344802257.1">
    <property type="nucleotide sequence ID" value="NZ_BAABAB010000007.1"/>
</dbReference>
<dbReference type="PANTHER" id="PTHR44688:SF16">
    <property type="entry name" value="DNA-BINDING TRANSCRIPTIONAL ACTIVATOR DEVR_DOSR"/>
    <property type="match status" value="1"/>
</dbReference>
<dbReference type="EMBL" id="BAABAB010000007">
    <property type="protein sequence ID" value="GAA3611379.1"/>
    <property type="molecule type" value="Genomic_DNA"/>
</dbReference>
<dbReference type="Pfam" id="PF00196">
    <property type="entry name" value="GerE"/>
    <property type="match status" value="1"/>
</dbReference>
<keyword evidence="3" id="KW-0804">Transcription</keyword>
<evidence type="ECO:0000256" key="3">
    <source>
        <dbReference type="ARBA" id="ARBA00023163"/>
    </source>
</evidence>
<dbReference type="Proteomes" id="UP001501490">
    <property type="component" value="Unassembled WGS sequence"/>
</dbReference>
<sequence length="748" mass="80813">MFDPVDESKLHPPPARPAWIPRVRLVDAMTSAAQLPVTLIAAPAGYGKSTVATQWFDSGAAPRLRGWLRLDAGDNDPTRLWTHLVAVIDRLGGDVDPIAAEYVAMSGPAMIGRVVPRFADALATLAEPLALVLDDVHLLRSAECTAQLDALIDRLPPNTHLILVSRSDPSLRLGRLRVAGRLAEIRSRTLSFTAAETHQVLASEGLELSADAIEELRVRTEGWPAAVYLAALSLRGRDDPENFIAELSGSNRFIADYLSEEVLARQEPDLRDFIVDMSLFEQFSAPLGDVATGRGGSAGLIRRLERTNLFLTPLDAAGVWFRFHHLFGSFARGALEAERPERVRDLHLRGADWFGTHGYVDEAVRHAMAGGADAAAAALVQRSWTRYFDVGRAATVRGWIQALDASSAAGEAPLTVTAAWVAALAGQRAELERRLAVLENLPDDGPLPDGTASIRAALAMLRGMFGFDGPDRMIAESAVAVDLQPDPGSAWFAIARAARGHAEYVSGRPDQARTWFAEAAGAPGAANSVRILALGLTALCELELDDPGSARATATETMRLVTEHAMEAMPSSLWAYTVVGAVRLSDGDVGGALHILDEGLQIRRRLPGLTPWPLIYHLIVMVKAAARARQETRATDLLTELEGLATWPDATMRATLARIASARAEVEVGRRVEPRLERAAGAELGEPLTPREAQVLRRLRGSQSLREIAGDLYVSLNTVKTITSSVYRKLGAHSRAEAVSIGRVRRLL</sequence>
<dbReference type="InterPro" id="IPR027417">
    <property type="entry name" value="P-loop_NTPase"/>
</dbReference>
<keyword evidence="6" id="KW-1185">Reference proteome</keyword>
<dbReference type="SUPFAM" id="SSF48452">
    <property type="entry name" value="TPR-like"/>
    <property type="match status" value="1"/>
</dbReference>
<organism evidence="5 6">
    <name type="scientific">Microlunatus ginsengisoli</name>
    <dbReference type="NCBI Taxonomy" id="363863"/>
    <lineage>
        <taxon>Bacteria</taxon>
        <taxon>Bacillati</taxon>
        <taxon>Actinomycetota</taxon>
        <taxon>Actinomycetes</taxon>
        <taxon>Propionibacteriales</taxon>
        <taxon>Propionibacteriaceae</taxon>
        <taxon>Microlunatus</taxon>
    </lineage>
</organism>
<name>A0ABP6ZN40_9ACTN</name>
<evidence type="ECO:0000313" key="5">
    <source>
        <dbReference type="EMBL" id="GAA3611379.1"/>
    </source>
</evidence>
<dbReference type="CDD" id="cd06170">
    <property type="entry name" value="LuxR_C_like"/>
    <property type="match status" value="1"/>
</dbReference>
<dbReference type="SUPFAM" id="SSF46894">
    <property type="entry name" value="C-terminal effector domain of the bipartite response regulators"/>
    <property type="match status" value="1"/>
</dbReference>
<evidence type="ECO:0000256" key="2">
    <source>
        <dbReference type="ARBA" id="ARBA00023125"/>
    </source>
</evidence>
<dbReference type="InterPro" id="IPR059106">
    <property type="entry name" value="WHD_MalT"/>
</dbReference>
<dbReference type="Pfam" id="PF25873">
    <property type="entry name" value="WHD_MalT"/>
    <property type="match status" value="1"/>
</dbReference>
<accession>A0ABP6ZN40</accession>
<evidence type="ECO:0000259" key="4">
    <source>
        <dbReference type="PROSITE" id="PS50043"/>
    </source>
</evidence>
<reference evidence="6" key="1">
    <citation type="journal article" date="2019" name="Int. J. Syst. Evol. Microbiol.">
        <title>The Global Catalogue of Microorganisms (GCM) 10K type strain sequencing project: providing services to taxonomists for standard genome sequencing and annotation.</title>
        <authorList>
            <consortium name="The Broad Institute Genomics Platform"/>
            <consortium name="The Broad Institute Genome Sequencing Center for Infectious Disease"/>
            <person name="Wu L."/>
            <person name="Ma J."/>
        </authorList>
    </citation>
    <scope>NUCLEOTIDE SEQUENCE [LARGE SCALE GENOMIC DNA]</scope>
    <source>
        <strain evidence="6">JCM 16929</strain>
    </source>
</reference>
<proteinExistence type="predicted"/>
<dbReference type="PANTHER" id="PTHR44688">
    <property type="entry name" value="DNA-BINDING TRANSCRIPTIONAL ACTIVATOR DEVR_DOSR"/>
    <property type="match status" value="1"/>
</dbReference>
<keyword evidence="2" id="KW-0238">DNA-binding</keyword>
<dbReference type="SUPFAM" id="SSF52540">
    <property type="entry name" value="P-loop containing nucleoside triphosphate hydrolases"/>
    <property type="match status" value="1"/>
</dbReference>
<evidence type="ECO:0000256" key="1">
    <source>
        <dbReference type="ARBA" id="ARBA00023015"/>
    </source>
</evidence>
<dbReference type="InterPro" id="IPR000792">
    <property type="entry name" value="Tscrpt_reg_LuxR_C"/>
</dbReference>
<dbReference type="InterPro" id="IPR011990">
    <property type="entry name" value="TPR-like_helical_dom_sf"/>
</dbReference>
<dbReference type="InterPro" id="IPR036388">
    <property type="entry name" value="WH-like_DNA-bd_sf"/>
</dbReference>
<evidence type="ECO:0000313" key="6">
    <source>
        <dbReference type="Proteomes" id="UP001501490"/>
    </source>
</evidence>
<feature type="domain" description="HTH luxR-type" evidence="4">
    <location>
        <begin position="681"/>
        <end position="746"/>
    </location>
</feature>
<dbReference type="SMART" id="SM00421">
    <property type="entry name" value="HTH_LUXR"/>
    <property type="match status" value="1"/>
</dbReference>
<gene>
    <name evidence="5" type="ORF">GCM10022236_11400</name>
</gene>